<protein>
    <submittedName>
        <fullName evidence="1">Uncharacterized protein</fullName>
    </submittedName>
</protein>
<organism evidence="1">
    <name type="scientific">Marseillevirus LCMAC201</name>
    <dbReference type="NCBI Taxonomy" id="2506605"/>
    <lineage>
        <taxon>Viruses</taxon>
        <taxon>Varidnaviria</taxon>
        <taxon>Bamfordvirae</taxon>
        <taxon>Nucleocytoviricota</taxon>
        <taxon>Megaviricetes</taxon>
        <taxon>Pimascovirales</taxon>
        <taxon>Pimascovirales incertae sedis</taxon>
        <taxon>Marseilleviridae</taxon>
    </lineage>
</organism>
<proteinExistence type="predicted"/>
<sequence length="210" mass="24093">MCLLTIVDLPSETELPSDKVDTIATELGLERPRSFTVDSLQEVEQYLAGTPPDFEGVVITAETTQGVIRIKYKKDSYVALHHSVTGDPMNPRIHLPILLNGELTELLVYHKSSVTLRDMLQEKMRQIDLMFDRLWERWYEIKDIKEQKTFAQAVRETTHPLKSVLYQLRSGKISDLMEYRRSIAKNNKSLDVLQSVLEQTNSIPITKSSC</sequence>
<gene>
    <name evidence="1" type="ORF">LCMAC201_00820</name>
</gene>
<accession>A0A481YVY1</accession>
<evidence type="ECO:0000313" key="1">
    <source>
        <dbReference type="EMBL" id="QBK87180.1"/>
    </source>
</evidence>
<reference evidence="1" key="1">
    <citation type="journal article" date="2019" name="MBio">
        <title>Virus Genomes from Deep Sea Sediments Expand the Ocean Megavirome and Support Independent Origins of Viral Gigantism.</title>
        <authorList>
            <person name="Backstrom D."/>
            <person name="Yutin N."/>
            <person name="Jorgensen S.L."/>
            <person name="Dharamshi J."/>
            <person name="Homa F."/>
            <person name="Zaremba-Niedwiedzka K."/>
            <person name="Spang A."/>
            <person name="Wolf Y.I."/>
            <person name="Koonin E.V."/>
            <person name="Ettema T.J."/>
        </authorList>
    </citation>
    <scope>NUCLEOTIDE SEQUENCE</scope>
</reference>
<dbReference type="EMBL" id="MK500345">
    <property type="protein sequence ID" value="QBK87180.1"/>
    <property type="molecule type" value="Genomic_DNA"/>
</dbReference>
<name>A0A481YVY1_9VIRU</name>